<feature type="domain" description="GST N-terminal" evidence="3">
    <location>
        <begin position="1"/>
        <end position="80"/>
    </location>
</feature>
<evidence type="ECO:0000256" key="2">
    <source>
        <dbReference type="RuleBase" id="RU003494"/>
    </source>
</evidence>
<dbReference type="InterPro" id="IPR010987">
    <property type="entry name" value="Glutathione-S-Trfase_C-like"/>
</dbReference>
<dbReference type="Pfam" id="PF00043">
    <property type="entry name" value="GST_C"/>
    <property type="match status" value="1"/>
</dbReference>
<dbReference type="InterPro" id="IPR040079">
    <property type="entry name" value="Glutathione_S-Trfase"/>
</dbReference>
<dbReference type="InterPro" id="IPR036282">
    <property type="entry name" value="Glutathione-S-Trfase_C_sf"/>
</dbReference>
<reference evidence="5 6" key="1">
    <citation type="submission" date="2020-10" db="EMBL/GenBank/DDBJ databases">
        <authorList>
            <person name="Klimov P.B."/>
            <person name="Dyachkov S.M."/>
            <person name="Chetverikov P.E."/>
        </authorList>
    </citation>
    <scope>NUCLEOTIDE SEQUENCE [LARGE SCALE GENOMIC DNA]</scope>
    <source>
        <strain evidence="5">BMOC 18-1129-001#AD2665</strain>
        <tissue evidence="5">Entire mites</tissue>
    </source>
</reference>
<dbReference type="InterPro" id="IPR036249">
    <property type="entry name" value="Thioredoxin-like_sf"/>
</dbReference>
<dbReference type="Gene3D" id="1.20.1050.10">
    <property type="match status" value="1"/>
</dbReference>
<dbReference type="InterPro" id="IPR004045">
    <property type="entry name" value="Glutathione_S-Trfase_N"/>
</dbReference>
<dbReference type="PROSITE" id="PS50405">
    <property type="entry name" value="GST_CTER"/>
    <property type="match status" value="1"/>
</dbReference>
<feature type="non-terminal residue" evidence="5">
    <location>
        <position position="1"/>
    </location>
</feature>
<dbReference type="PANTHER" id="PTHR43969">
    <property type="entry name" value="GLUTATHIONE S TRANSFERASE D10, ISOFORM A-RELATED"/>
    <property type="match status" value="1"/>
</dbReference>
<dbReference type="SFLD" id="SFLDG00358">
    <property type="entry name" value="Main_(cytGST)"/>
    <property type="match status" value="1"/>
</dbReference>
<dbReference type="Pfam" id="PF02798">
    <property type="entry name" value="GST_N"/>
    <property type="match status" value="1"/>
</dbReference>
<dbReference type="EMBL" id="JAIFTH010000064">
    <property type="protein sequence ID" value="KAG9510863.1"/>
    <property type="molecule type" value="Genomic_DNA"/>
</dbReference>
<sequence length="216" mass="24992">MDFYYMPESPPCRAVELVADLVGAELNKKYVNLFKGEQLNEDFVKINPQHCVPTLVDGDLILWESRAIMAYLVHKYKKGDPLYPEEPKLRARVDHMLYFDLGTLFKTQSEYLRPRLEGKRILDANNEKKFLEALRLLTLALEKHQFAAGDTLTLADISIVCSLTLSEGCHYDLSSFKTIVEYQERVKKALPSYDRVNKEPMARFKAFVEHRQKCSP</sequence>
<comment type="subunit">
    <text evidence="1">Homodimer.</text>
</comment>
<comment type="similarity">
    <text evidence="2">Belongs to the GST superfamily.</text>
</comment>
<accession>A0ABQ7SBS4</accession>
<proteinExistence type="inferred from homology"/>
<dbReference type="SUPFAM" id="SSF47616">
    <property type="entry name" value="GST C-terminal domain-like"/>
    <property type="match status" value="1"/>
</dbReference>
<organism evidence="5 6">
    <name type="scientific">Fragariocoptes setiger</name>
    <dbReference type="NCBI Taxonomy" id="1670756"/>
    <lineage>
        <taxon>Eukaryota</taxon>
        <taxon>Metazoa</taxon>
        <taxon>Ecdysozoa</taxon>
        <taxon>Arthropoda</taxon>
        <taxon>Chelicerata</taxon>
        <taxon>Arachnida</taxon>
        <taxon>Acari</taxon>
        <taxon>Acariformes</taxon>
        <taxon>Trombidiformes</taxon>
        <taxon>Prostigmata</taxon>
        <taxon>Eupodina</taxon>
        <taxon>Eriophyoidea</taxon>
        <taxon>Phytoptidae</taxon>
        <taxon>Fragariocoptes</taxon>
    </lineage>
</organism>
<dbReference type="SFLD" id="SFLDS00019">
    <property type="entry name" value="Glutathione_Transferase_(cytos"/>
    <property type="match status" value="1"/>
</dbReference>
<name>A0ABQ7SBS4_9ACAR</name>
<comment type="caution">
    <text evidence="5">The sequence shown here is derived from an EMBL/GenBank/DDBJ whole genome shotgun (WGS) entry which is preliminary data.</text>
</comment>
<dbReference type="PANTHER" id="PTHR43969:SF9">
    <property type="entry name" value="GLUTATHIONE S TRANSFERASE D10, ISOFORM A-RELATED"/>
    <property type="match status" value="1"/>
</dbReference>
<dbReference type="CDD" id="cd03177">
    <property type="entry name" value="GST_C_Delta_Epsilon"/>
    <property type="match status" value="1"/>
</dbReference>
<evidence type="ECO:0000259" key="4">
    <source>
        <dbReference type="PROSITE" id="PS50405"/>
    </source>
</evidence>
<evidence type="ECO:0000313" key="6">
    <source>
        <dbReference type="Proteomes" id="UP000825002"/>
    </source>
</evidence>
<protein>
    <submittedName>
        <fullName evidence="5">Glutathione S-transferase 1-1</fullName>
    </submittedName>
</protein>
<evidence type="ECO:0000256" key="1">
    <source>
        <dbReference type="ARBA" id="ARBA00011738"/>
    </source>
</evidence>
<dbReference type="Gene3D" id="3.40.30.10">
    <property type="entry name" value="Glutaredoxin"/>
    <property type="match status" value="1"/>
</dbReference>
<dbReference type="InterPro" id="IPR004046">
    <property type="entry name" value="GST_C"/>
</dbReference>
<evidence type="ECO:0000259" key="3">
    <source>
        <dbReference type="PROSITE" id="PS50404"/>
    </source>
</evidence>
<dbReference type="Proteomes" id="UP000825002">
    <property type="component" value="Unassembled WGS sequence"/>
</dbReference>
<dbReference type="PROSITE" id="PS50404">
    <property type="entry name" value="GST_NTER"/>
    <property type="match status" value="1"/>
</dbReference>
<feature type="domain" description="GST C-terminal" evidence="4">
    <location>
        <begin position="86"/>
        <end position="204"/>
    </location>
</feature>
<dbReference type="SFLD" id="SFLDG01153">
    <property type="entry name" value="Main.4:_Theta-like"/>
    <property type="match status" value="1"/>
</dbReference>
<gene>
    <name evidence="5" type="primary">GST1</name>
    <name evidence="5" type="ORF">GZH46_00578</name>
</gene>
<keyword evidence="6" id="KW-1185">Reference proteome</keyword>
<dbReference type="SUPFAM" id="SSF52833">
    <property type="entry name" value="Thioredoxin-like"/>
    <property type="match status" value="1"/>
</dbReference>
<evidence type="ECO:0000313" key="5">
    <source>
        <dbReference type="EMBL" id="KAG9510863.1"/>
    </source>
</evidence>
<dbReference type="CDD" id="cd03045">
    <property type="entry name" value="GST_N_Delta_Epsilon"/>
    <property type="match status" value="1"/>
</dbReference>